<dbReference type="Proteomes" id="UP000023152">
    <property type="component" value="Unassembled WGS sequence"/>
</dbReference>
<keyword evidence="2" id="KW-1185">Reference proteome</keyword>
<dbReference type="SUPFAM" id="SSF48371">
    <property type="entry name" value="ARM repeat"/>
    <property type="match status" value="1"/>
</dbReference>
<sequence>MHFYAPLFYGEQKYLPGSFLQNFIELFASEDERERSYVMMILHKIYGRCLKLRPHIIDLACHYLYRIIYCPNMDHFNGVIELLQIICAIIPGLTVPVKDTWQKFLRNILVPLHKTRGLKKFWEQLTQCCVNYVAKDGEGGSVILGGLLRFWPKQSTQKEEIFVMEVVNIINVLINHQDGFKFESFKPILVAASRQLANSGRSRPKGLFTQLMDIFYRNRNHHNQKLRLASVDVEKVYCAKDALYWTKMQQYLTKKESRERDAEEAATRAVTYGKLPPFPVQSGKDCHHSVVDLSTTLCHANNPNDNADNKFHDCEPPAPSNDNCATDNNEKCNVNINSRDLLTKRGLSIVSSYSRWKR</sequence>
<protein>
    <submittedName>
        <fullName evidence="1">Serine/threonine-protein phosphatase 2A 56 kDa regulatory subunit beta isoform</fullName>
    </submittedName>
</protein>
<reference evidence="1 2" key="1">
    <citation type="journal article" date="2013" name="Curr. Biol.">
        <title>The Genome of the Foraminiferan Reticulomyxa filosa.</title>
        <authorList>
            <person name="Glockner G."/>
            <person name="Hulsmann N."/>
            <person name="Schleicher M."/>
            <person name="Noegel A.A."/>
            <person name="Eichinger L."/>
            <person name="Gallinger C."/>
            <person name="Pawlowski J."/>
            <person name="Sierra R."/>
            <person name="Euteneuer U."/>
            <person name="Pillet L."/>
            <person name="Moustafa A."/>
            <person name="Platzer M."/>
            <person name="Groth M."/>
            <person name="Szafranski K."/>
            <person name="Schliwa M."/>
        </authorList>
    </citation>
    <scope>NUCLEOTIDE SEQUENCE [LARGE SCALE GENOMIC DNA]</scope>
</reference>
<dbReference type="GO" id="GO:0019888">
    <property type="term" value="F:protein phosphatase regulator activity"/>
    <property type="evidence" value="ECO:0007669"/>
    <property type="project" value="InterPro"/>
</dbReference>
<dbReference type="PANTHER" id="PTHR10257:SF3">
    <property type="entry name" value="SERINE_THREONINE-PROTEIN PHOSPHATASE 2A 56 KDA REGULATORY SUBUNIT GAMMA ISOFORM"/>
    <property type="match status" value="1"/>
</dbReference>
<dbReference type="InterPro" id="IPR002554">
    <property type="entry name" value="PP2A_B56"/>
</dbReference>
<dbReference type="Pfam" id="PF01603">
    <property type="entry name" value="B56"/>
    <property type="match status" value="1"/>
</dbReference>
<dbReference type="GO" id="GO:0000159">
    <property type="term" value="C:protein phosphatase type 2A complex"/>
    <property type="evidence" value="ECO:0007669"/>
    <property type="project" value="InterPro"/>
</dbReference>
<dbReference type="AlphaFoldDB" id="X6MWX0"/>
<evidence type="ECO:0000313" key="2">
    <source>
        <dbReference type="Proteomes" id="UP000023152"/>
    </source>
</evidence>
<dbReference type="GO" id="GO:0007165">
    <property type="term" value="P:signal transduction"/>
    <property type="evidence" value="ECO:0007669"/>
    <property type="project" value="InterPro"/>
</dbReference>
<dbReference type="OrthoDB" id="10264446at2759"/>
<gene>
    <name evidence="1" type="ORF">RFI_18767</name>
</gene>
<accession>X6MWX0</accession>
<proteinExistence type="predicted"/>
<dbReference type="PANTHER" id="PTHR10257">
    <property type="entry name" value="SERINE/THREONINE PROTEIN PHOSPHATASE 2A PP2A REGULATORY SUBUNIT B"/>
    <property type="match status" value="1"/>
</dbReference>
<comment type="caution">
    <text evidence="1">The sequence shown here is derived from an EMBL/GenBank/DDBJ whole genome shotgun (WGS) entry which is preliminary data.</text>
</comment>
<evidence type="ECO:0000313" key="1">
    <source>
        <dbReference type="EMBL" id="ETO18498.1"/>
    </source>
</evidence>
<dbReference type="InterPro" id="IPR016024">
    <property type="entry name" value="ARM-type_fold"/>
</dbReference>
<dbReference type="Gene3D" id="1.25.10.10">
    <property type="entry name" value="Leucine-rich Repeat Variant"/>
    <property type="match status" value="1"/>
</dbReference>
<dbReference type="InterPro" id="IPR011989">
    <property type="entry name" value="ARM-like"/>
</dbReference>
<organism evidence="1 2">
    <name type="scientific">Reticulomyxa filosa</name>
    <dbReference type="NCBI Taxonomy" id="46433"/>
    <lineage>
        <taxon>Eukaryota</taxon>
        <taxon>Sar</taxon>
        <taxon>Rhizaria</taxon>
        <taxon>Retaria</taxon>
        <taxon>Foraminifera</taxon>
        <taxon>Monothalamids</taxon>
        <taxon>Reticulomyxidae</taxon>
        <taxon>Reticulomyxa</taxon>
    </lineage>
</organism>
<name>X6MWX0_RETFI</name>
<dbReference type="EMBL" id="ASPP01014825">
    <property type="protein sequence ID" value="ETO18498.1"/>
    <property type="molecule type" value="Genomic_DNA"/>
</dbReference>